<feature type="transmembrane region" description="Helical" evidence="5">
    <location>
        <begin position="88"/>
        <end position="108"/>
    </location>
</feature>
<feature type="transmembrane region" description="Helical" evidence="5">
    <location>
        <begin position="192"/>
        <end position="222"/>
    </location>
</feature>
<evidence type="ECO:0000256" key="5">
    <source>
        <dbReference type="SAM" id="Phobius"/>
    </source>
</evidence>
<comment type="caution">
    <text evidence="7">The sequence shown here is derived from an EMBL/GenBank/DDBJ whole genome shotgun (WGS) entry which is preliminary data.</text>
</comment>
<evidence type="ECO:0000313" key="7">
    <source>
        <dbReference type="EMBL" id="MCL1046212.1"/>
    </source>
</evidence>
<dbReference type="InterPro" id="IPR051533">
    <property type="entry name" value="WaaL-like"/>
</dbReference>
<dbReference type="Pfam" id="PF04932">
    <property type="entry name" value="Wzy_C"/>
    <property type="match status" value="1"/>
</dbReference>
<evidence type="ECO:0000256" key="2">
    <source>
        <dbReference type="ARBA" id="ARBA00022692"/>
    </source>
</evidence>
<comment type="subcellular location">
    <subcellularLocation>
        <location evidence="1">Membrane</location>
        <topology evidence="1">Multi-pass membrane protein</topology>
    </subcellularLocation>
</comment>
<proteinExistence type="predicted"/>
<keyword evidence="8" id="KW-1185">Reference proteome</keyword>
<feature type="transmembrane region" description="Helical" evidence="5">
    <location>
        <begin position="32"/>
        <end position="54"/>
    </location>
</feature>
<keyword evidence="3 5" id="KW-1133">Transmembrane helix</keyword>
<sequence>MVNSFYIFSPLLFYIVFLRSSLDPVLELTKVAGIGMGAVLNLLVVCFFVIVCFIKKFELPRSFFKVWSLFIVTGLISLVISPDKLGSARSFFAVLTYYSIFSLSFYFIKSREDFASIIKLVVYSAVIPFCFVFKEFALPAASYTKDGFRLFASFSHPNIFAFYLVLVISMCFYAMKSKVIMFEASFIKHAKLILFFGIICLLITKTRSAWAALLFVFIFYGLLSERRYLLYLFVLGAVAMFIPSIQERVVDIFSGVTADDLAYGEVLNSYAWRQIVWIASWDYIIAKPFFGHGYDTFSYYFLEFFPLEGSSKFDAHNAYVQIAFDMGFVGVIGFLTIFLSIIKEMLSYYKFDKPGTAILLGVILSYMLVCYSDNMFFYLSYNWYFWLVMGSFYYLSRLEASSLHRSLHAVNV</sequence>
<evidence type="ECO:0000256" key="4">
    <source>
        <dbReference type="ARBA" id="ARBA00023136"/>
    </source>
</evidence>
<evidence type="ECO:0000256" key="3">
    <source>
        <dbReference type="ARBA" id="ARBA00022989"/>
    </source>
</evidence>
<protein>
    <submittedName>
        <fullName evidence="7">O-antigen ligase family protein</fullName>
    </submittedName>
</protein>
<feature type="transmembrane region" description="Helical" evidence="5">
    <location>
        <begin position="160"/>
        <end position="180"/>
    </location>
</feature>
<evidence type="ECO:0000256" key="1">
    <source>
        <dbReference type="ARBA" id="ARBA00004141"/>
    </source>
</evidence>
<feature type="transmembrane region" description="Helical" evidence="5">
    <location>
        <begin position="66"/>
        <end position="82"/>
    </location>
</feature>
<accession>A0ABT0KQT3</accession>
<dbReference type="RefSeq" id="WP_248955969.1">
    <property type="nucleotide sequence ID" value="NZ_JAKIKU010000006.1"/>
</dbReference>
<feature type="transmembrane region" description="Helical" evidence="5">
    <location>
        <begin position="354"/>
        <end position="369"/>
    </location>
</feature>
<feature type="domain" description="O-antigen ligase-related" evidence="6">
    <location>
        <begin position="193"/>
        <end position="335"/>
    </location>
</feature>
<dbReference type="PANTHER" id="PTHR37422">
    <property type="entry name" value="TEICHURONIC ACID BIOSYNTHESIS PROTEIN TUAE"/>
    <property type="match status" value="1"/>
</dbReference>
<evidence type="ECO:0000259" key="6">
    <source>
        <dbReference type="Pfam" id="PF04932"/>
    </source>
</evidence>
<keyword evidence="4 5" id="KW-0472">Membrane</keyword>
<keyword evidence="7" id="KW-0436">Ligase</keyword>
<evidence type="ECO:0000313" key="8">
    <source>
        <dbReference type="Proteomes" id="UP001202134"/>
    </source>
</evidence>
<dbReference type="EMBL" id="JAKIKU010000006">
    <property type="protein sequence ID" value="MCL1046212.1"/>
    <property type="molecule type" value="Genomic_DNA"/>
</dbReference>
<dbReference type="GO" id="GO:0016874">
    <property type="term" value="F:ligase activity"/>
    <property type="evidence" value="ECO:0007669"/>
    <property type="project" value="UniProtKB-KW"/>
</dbReference>
<name>A0ABT0KQT3_9GAMM</name>
<feature type="transmembrane region" description="Helical" evidence="5">
    <location>
        <begin position="228"/>
        <end position="245"/>
    </location>
</feature>
<feature type="transmembrane region" description="Helical" evidence="5">
    <location>
        <begin position="322"/>
        <end position="342"/>
    </location>
</feature>
<dbReference type="PANTHER" id="PTHR37422:SF17">
    <property type="entry name" value="O-ANTIGEN LIGASE"/>
    <property type="match status" value="1"/>
</dbReference>
<dbReference type="Proteomes" id="UP001202134">
    <property type="component" value="Unassembled WGS sequence"/>
</dbReference>
<reference evidence="7 8" key="1">
    <citation type="submission" date="2022-01" db="EMBL/GenBank/DDBJ databases">
        <title>Whole genome-based taxonomy of the Shewanellaceae.</title>
        <authorList>
            <person name="Martin-Rodriguez A.J."/>
        </authorList>
    </citation>
    <scope>NUCLEOTIDE SEQUENCE [LARGE SCALE GENOMIC DNA]</scope>
    <source>
        <strain evidence="7 8">DSM 24955</strain>
    </source>
</reference>
<gene>
    <name evidence="7" type="ORF">L2737_12885</name>
</gene>
<organism evidence="7 8">
    <name type="scientific">Shewanella electrodiphila</name>
    <dbReference type="NCBI Taxonomy" id="934143"/>
    <lineage>
        <taxon>Bacteria</taxon>
        <taxon>Pseudomonadati</taxon>
        <taxon>Pseudomonadota</taxon>
        <taxon>Gammaproteobacteria</taxon>
        <taxon>Alteromonadales</taxon>
        <taxon>Shewanellaceae</taxon>
        <taxon>Shewanella</taxon>
    </lineage>
</organism>
<dbReference type="InterPro" id="IPR007016">
    <property type="entry name" value="O-antigen_ligase-rel_domated"/>
</dbReference>
<keyword evidence="2 5" id="KW-0812">Transmembrane</keyword>
<feature type="transmembrane region" description="Helical" evidence="5">
    <location>
        <begin position="120"/>
        <end position="140"/>
    </location>
</feature>